<evidence type="ECO:0000256" key="3">
    <source>
        <dbReference type="PROSITE-ProRule" id="PRU00339"/>
    </source>
</evidence>
<dbReference type="Pfam" id="PF00144">
    <property type="entry name" value="Beta-lactamase"/>
    <property type="match status" value="1"/>
</dbReference>
<feature type="domain" description="Beta-lactamase-related" evidence="4">
    <location>
        <begin position="50"/>
        <end position="348"/>
    </location>
</feature>
<name>A0ABV5GPY5_9FLAO</name>
<dbReference type="PROSITE" id="PS50005">
    <property type="entry name" value="TPR"/>
    <property type="match status" value="1"/>
</dbReference>
<comment type="subcellular location">
    <subcellularLocation>
        <location evidence="1">Membrane</location>
    </subcellularLocation>
</comment>
<dbReference type="Pfam" id="PF13414">
    <property type="entry name" value="TPR_11"/>
    <property type="match status" value="1"/>
</dbReference>
<dbReference type="SUPFAM" id="SSF48452">
    <property type="entry name" value="TPR-like"/>
    <property type="match status" value="1"/>
</dbReference>
<dbReference type="PANTHER" id="PTHR46825">
    <property type="entry name" value="D-ALANYL-D-ALANINE-CARBOXYPEPTIDASE/ENDOPEPTIDASE AMPH"/>
    <property type="match status" value="1"/>
</dbReference>
<dbReference type="PANTHER" id="PTHR46825:SF11">
    <property type="entry name" value="PENICILLIN-BINDING PROTEIN 4"/>
    <property type="match status" value="1"/>
</dbReference>
<evidence type="ECO:0000313" key="5">
    <source>
        <dbReference type="EMBL" id="MFB9097386.1"/>
    </source>
</evidence>
<keyword evidence="6" id="KW-1185">Reference proteome</keyword>
<dbReference type="Proteomes" id="UP001589607">
    <property type="component" value="Unassembled WGS sequence"/>
</dbReference>
<protein>
    <submittedName>
        <fullName evidence="5">Serine hydrolase</fullName>
    </submittedName>
</protein>
<evidence type="ECO:0000259" key="4">
    <source>
        <dbReference type="Pfam" id="PF00144"/>
    </source>
</evidence>
<organism evidence="5 6">
    <name type="scientific">Flavobacterium jumunjinense</name>
    <dbReference type="NCBI Taxonomy" id="998845"/>
    <lineage>
        <taxon>Bacteria</taxon>
        <taxon>Pseudomonadati</taxon>
        <taxon>Bacteroidota</taxon>
        <taxon>Flavobacteriia</taxon>
        <taxon>Flavobacteriales</taxon>
        <taxon>Flavobacteriaceae</taxon>
        <taxon>Flavobacterium</taxon>
    </lineage>
</organism>
<feature type="repeat" description="TPR" evidence="3">
    <location>
        <begin position="442"/>
        <end position="475"/>
    </location>
</feature>
<dbReference type="Gene3D" id="1.25.40.10">
    <property type="entry name" value="Tetratricopeptide repeat domain"/>
    <property type="match status" value="1"/>
</dbReference>
<gene>
    <name evidence="5" type="ORF">ACFFVF_12735</name>
</gene>
<dbReference type="GO" id="GO:0016787">
    <property type="term" value="F:hydrolase activity"/>
    <property type="evidence" value="ECO:0007669"/>
    <property type="project" value="UniProtKB-KW"/>
</dbReference>
<dbReference type="InterPro" id="IPR019734">
    <property type="entry name" value="TPR_rpt"/>
</dbReference>
<dbReference type="SMART" id="SM00028">
    <property type="entry name" value="TPR"/>
    <property type="match status" value="1"/>
</dbReference>
<dbReference type="InterPro" id="IPR011990">
    <property type="entry name" value="TPR-like_helical_dom_sf"/>
</dbReference>
<reference evidence="5 6" key="1">
    <citation type="submission" date="2024-09" db="EMBL/GenBank/DDBJ databases">
        <authorList>
            <person name="Sun Q."/>
            <person name="Mori K."/>
        </authorList>
    </citation>
    <scope>NUCLEOTIDE SEQUENCE [LARGE SCALE GENOMIC DNA]</scope>
    <source>
        <strain evidence="5 6">CECT 7955</strain>
    </source>
</reference>
<dbReference type="InterPro" id="IPR012338">
    <property type="entry name" value="Beta-lactam/transpept-like"/>
</dbReference>
<dbReference type="SUPFAM" id="SSF56601">
    <property type="entry name" value="beta-lactamase/transpeptidase-like"/>
    <property type="match status" value="1"/>
</dbReference>
<proteinExistence type="predicted"/>
<evidence type="ECO:0000256" key="1">
    <source>
        <dbReference type="ARBA" id="ARBA00004370"/>
    </source>
</evidence>
<dbReference type="RefSeq" id="WP_236455897.1">
    <property type="nucleotide sequence ID" value="NZ_CBCSGE010000034.1"/>
</dbReference>
<keyword evidence="2" id="KW-0472">Membrane</keyword>
<dbReference type="InterPro" id="IPR050491">
    <property type="entry name" value="AmpC-like"/>
</dbReference>
<dbReference type="EMBL" id="JBHMEY010000044">
    <property type="protein sequence ID" value="MFB9097386.1"/>
    <property type="molecule type" value="Genomic_DNA"/>
</dbReference>
<dbReference type="PROSITE" id="PS50293">
    <property type="entry name" value="TPR_REGION"/>
    <property type="match status" value="1"/>
</dbReference>
<sequence length="495" mass="56948">MKHLKLTILLLNVICFTACNQRQSKTVNTNRLSSSINEYLTACESNGFNGAVLVTKRDSIIINKGYGFANKEKSFANTPKTVYDICSVTKQFTATAILKLAEDKKLKLTDSLIIYFKDLPIDKQNITIHHLLTHSAGFGHGIGKGDFDHIPEKEYFEQLFHTDLLFKPGEKYEYSNSGYSILGRIIEIVSGKSYESYIREFLFKPAGMYQTGYLLPEWDSDLVANEYLYNVINKENRIYEYQKDGKIAWPLKANGGIHSTQEDMYKWYLALKNNTVLNKQSIEKLTAPHILEYEGESSYYAYGWVTFQSDRSTKVITHNGFNGVSYYEFIWFPEEDALILFSTNSSTRESSKIPFELEKMLFNKNYKAKAISKSNVSELLKFSENYSGDLIFLGKELKQEFEEKLNNPAYLNRLSGVYLRANKINYAIVITELNTELFPLDGNVWDTMGDVYLAAKQNEKAINSYKKALELKPKDDDCFWCENSLEQLEKLKTKK</sequence>
<comment type="caution">
    <text evidence="5">The sequence shown here is derived from an EMBL/GenBank/DDBJ whole genome shotgun (WGS) entry which is preliminary data.</text>
</comment>
<evidence type="ECO:0000256" key="2">
    <source>
        <dbReference type="ARBA" id="ARBA00023136"/>
    </source>
</evidence>
<evidence type="ECO:0000313" key="6">
    <source>
        <dbReference type="Proteomes" id="UP001589607"/>
    </source>
</evidence>
<keyword evidence="3" id="KW-0802">TPR repeat</keyword>
<dbReference type="InterPro" id="IPR001466">
    <property type="entry name" value="Beta-lactam-related"/>
</dbReference>
<keyword evidence="5" id="KW-0378">Hydrolase</keyword>
<accession>A0ABV5GPY5</accession>
<dbReference type="Gene3D" id="3.40.710.10">
    <property type="entry name" value="DD-peptidase/beta-lactamase superfamily"/>
    <property type="match status" value="1"/>
</dbReference>